<name>A0A2J6RZP6_HYAVF</name>
<dbReference type="Proteomes" id="UP000235786">
    <property type="component" value="Unassembled WGS sequence"/>
</dbReference>
<evidence type="ECO:0000313" key="1">
    <source>
        <dbReference type="EMBL" id="PMD43980.1"/>
    </source>
</evidence>
<evidence type="ECO:0000313" key="2">
    <source>
        <dbReference type="Proteomes" id="UP000235786"/>
    </source>
</evidence>
<organism evidence="1 2">
    <name type="scientific">Hyaloscypha variabilis (strain UAMH 11265 / GT02V1 / F)</name>
    <name type="common">Meliniomyces variabilis</name>
    <dbReference type="NCBI Taxonomy" id="1149755"/>
    <lineage>
        <taxon>Eukaryota</taxon>
        <taxon>Fungi</taxon>
        <taxon>Dikarya</taxon>
        <taxon>Ascomycota</taxon>
        <taxon>Pezizomycotina</taxon>
        <taxon>Leotiomycetes</taxon>
        <taxon>Helotiales</taxon>
        <taxon>Hyaloscyphaceae</taxon>
        <taxon>Hyaloscypha</taxon>
        <taxon>Hyaloscypha variabilis</taxon>
    </lineage>
</organism>
<dbReference type="AlphaFoldDB" id="A0A2J6RZP6"/>
<keyword evidence="2" id="KW-1185">Reference proteome</keyword>
<sequence length="64" mass="7093">MTRVTFGSLSLRLPINKRPSHLSTSPNTFNLPCTAVLISLNKLLTLRSSKDLLITVIQDQARNS</sequence>
<proteinExistence type="predicted"/>
<protein>
    <submittedName>
        <fullName evidence="1">Uncharacterized protein</fullName>
    </submittedName>
</protein>
<dbReference type="EMBL" id="KZ613941">
    <property type="protein sequence ID" value="PMD43980.1"/>
    <property type="molecule type" value="Genomic_DNA"/>
</dbReference>
<gene>
    <name evidence="1" type="ORF">L207DRAFT_508744</name>
</gene>
<accession>A0A2J6RZP6</accession>
<reference evidence="1 2" key="1">
    <citation type="submission" date="2016-04" db="EMBL/GenBank/DDBJ databases">
        <title>A degradative enzymes factory behind the ericoid mycorrhizal symbiosis.</title>
        <authorList>
            <consortium name="DOE Joint Genome Institute"/>
            <person name="Martino E."/>
            <person name="Morin E."/>
            <person name="Grelet G."/>
            <person name="Kuo A."/>
            <person name="Kohler A."/>
            <person name="Daghino S."/>
            <person name="Barry K."/>
            <person name="Choi C."/>
            <person name="Cichocki N."/>
            <person name="Clum A."/>
            <person name="Copeland A."/>
            <person name="Hainaut M."/>
            <person name="Haridas S."/>
            <person name="Labutti K."/>
            <person name="Lindquist E."/>
            <person name="Lipzen A."/>
            <person name="Khouja H.-R."/>
            <person name="Murat C."/>
            <person name="Ohm R."/>
            <person name="Olson A."/>
            <person name="Spatafora J."/>
            <person name="Veneault-Fourrey C."/>
            <person name="Henrissat B."/>
            <person name="Grigoriev I."/>
            <person name="Martin F."/>
            <person name="Perotto S."/>
        </authorList>
    </citation>
    <scope>NUCLEOTIDE SEQUENCE [LARGE SCALE GENOMIC DNA]</scope>
    <source>
        <strain evidence="1 2">F</strain>
    </source>
</reference>